<sequence>IPSARDIYTEILQPLIDSHLDWQKKAIQASSEADLHVYFGGPRSPFLTLLGVPGRNGPSLSTNARTHVYRPFLQKLSVKRLEEELYKPYANVIIRTAQRASKWKNMMSRCNF</sequence>
<reference evidence="1" key="1">
    <citation type="submission" date="2021-06" db="EMBL/GenBank/DDBJ databases">
        <authorList>
            <person name="Kallberg Y."/>
            <person name="Tangrot J."/>
            <person name="Rosling A."/>
        </authorList>
    </citation>
    <scope>NUCLEOTIDE SEQUENCE</scope>
    <source>
        <strain evidence="1">BR232B</strain>
    </source>
</reference>
<evidence type="ECO:0000313" key="2">
    <source>
        <dbReference type="Proteomes" id="UP000789739"/>
    </source>
</evidence>
<evidence type="ECO:0000313" key="1">
    <source>
        <dbReference type="EMBL" id="CAG8669360.1"/>
    </source>
</evidence>
<accession>A0A9N9H9H7</accession>
<feature type="non-terminal residue" evidence="1">
    <location>
        <position position="112"/>
    </location>
</feature>
<comment type="caution">
    <text evidence="1">The sequence shown here is derived from an EMBL/GenBank/DDBJ whole genome shotgun (WGS) entry which is preliminary data.</text>
</comment>
<dbReference type="EMBL" id="CAJVPI010004668">
    <property type="protein sequence ID" value="CAG8669360.1"/>
    <property type="molecule type" value="Genomic_DNA"/>
</dbReference>
<proteinExistence type="predicted"/>
<feature type="non-terminal residue" evidence="1">
    <location>
        <position position="1"/>
    </location>
</feature>
<name>A0A9N9H9H7_9GLOM</name>
<keyword evidence="2" id="KW-1185">Reference proteome</keyword>
<dbReference type="Proteomes" id="UP000789739">
    <property type="component" value="Unassembled WGS sequence"/>
</dbReference>
<gene>
    <name evidence="1" type="ORF">PBRASI_LOCUS11220</name>
</gene>
<organism evidence="1 2">
    <name type="scientific">Paraglomus brasilianum</name>
    <dbReference type="NCBI Taxonomy" id="144538"/>
    <lineage>
        <taxon>Eukaryota</taxon>
        <taxon>Fungi</taxon>
        <taxon>Fungi incertae sedis</taxon>
        <taxon>Mucoromycota</taxon>
        <taxon>Glomeromycotina</taxon>
        <taxon>Glomeromycetes</taxon>
        <taxon>Paraglomerales</taxon>
        <taxon>Paraglomeraceae</taxon>
        <taxon>Paraglomus</taxon>
    </lineage>
</organism>
<dbReference type="AlphaFoldDB" id="A0A9N9H9H7"/>
<protein>
    <submittedName>
        <fullName evidence="1">10490_t:CDS:1</fullName>
    </submittedName>
</protein>